<dbReference type="AlphaFoldDB" id="A0A841HYG6"/>
<feature type="domain" description="Tail specific protease" evidence="1">
    <location>
        <begin position="69"/>
        <end position="281"/>
    </location>
</feature>
<evidence type="ECO:0000313" key="2">
    <source>
        <dbReference type="EMBL" id="MBB6098437.1"/>
    </source>
</evidence>
<dbReference type="GO" id="GO:0006508">
    <property type="term" value="P:proteolysis"/>
    <property type="evidence" value="ECO:0007669"/>
    <property type="project" value="InterPro"/>
</dbReference>
<dbReference type="Proteomes" id="UP000569951">
    <property type="component" value="Unassembled WGS sequence"/>
</dbReference>
<dbReference type="InterPro" id="IPR005151">
    <property type="entry name" value="Tail-specific_protease"/>
</dbReference>
<evidence type="ECO:0000313" key="3">
    <source>
        <dbReference type="Proteomes" id="UP000569951"/>
    </source>
</evidence>
<sequence>MTATTELSTATEIRTLLEGIALEVEQRFVFPERAPELAARIRQIEADAYAGLVPRELSVRLSEELYRLSGDRHLYLRFDPDPPVNGSGDPAWAEARSAWNNHGVARAERLPGNVGLIELTEFSPLQLAAPVISAAFNLLARSRALIIDLRRNGGGHGDTVAFACGYLLREATHLITFEERGQKPQMSYSAAWVPGQRFLDRPVYVLTANRTGSAAEEFAYDLQGAGRATLVGERTSGAGHMCDFRHLPPHWALIVPTVRPVGAFTGDSWEAVGVQPDREVPAEQALEVAHCAALEGILADSGLSSRQREEVERALQGLGSPRSVE</sequence>
<dbReference type="Gene3D" id="3.30.750.44">
    <property type="match status" value="1"/>
</dbReference>
<dbReference type="EMBL" id="JACHHG010000006">
    <property type="protein sequence ID" value="MBB6098437.1"/>
    <property type="molecule type" value="Genomic_DNA"/>
</dbReference>
<dbReference type="InterPro" id="IPR029045">
    <property type="entry name" value="ClpP/crotonase-like_dom_sf"/>
</dbReference>
<dbReference type="SUPFAM" id="SSF52096">
    <property type="entry name" value="ClpP/crotonase"/>
    <property type="match status" value="1"/>
</dbReference>
<comment type="caution">
    <text evidence="2">The sequence shown here is derived from an EMBL/GenBank/DDBJ whole genome shotgun (WGS) entry which is preliminary data.</text>
</comment>
<organism evidence="2 3">
    <name type="scientific">Deinobacterium chartae</name>
    <dbReference type="NCBI Taxonomy" id="521158"/>
    <lineage>
        <taxon>Bacteria</taxon>
        <taxon>Thermotogati</taxon>
        <taxon>Deinococcota</taxon>
        <taxon>Deinococci</taxon>
        <taxon>Deinococcales</taxon>
        <taxon>Deinococcaceae</taxon>
        <taxon>Deinobacterium</taxon>
    </lineage>
</organism>
<dbReference type="PANTHER" id="PTHR11261:SF3">
    <property type="entry name" value="RETINOL-BINDING PROTEIN 3"/>
    <property type="match status" value="1"/>
</dbReference>
<accession>A0A841HYG6</accession>
<dbReference type="RefSeq" id="WP_183986865.1">
    <property type="nucleotide sequence ID" value="NZ_JACHHG010000006.1"/>
</dbReference>
<proteinExistence type="predicted"/>
<dbReference type="PANTHER" id="PTHR11261">
    <property type="entry name" value="INTERPHOTORECEPTOR RETINOID-BINDING PROTEIN"/>
    <property type="match status" value="1"/>
</dbReference>
<dbReference type="CDD" id="cd07563">
    <property type="entry name" value="Peptidase_S41_IRBP"/>
    <property type="match status" value="1"/>
</dbReference>
<protein>
    <recommendedName>
        <fullName evidence="1">Tail specific protease domain-containing protein</fullName>
    </recommendedName>
</protein>
<dbReference type="SMART" id="SM00245">
    <property type="entry name" value="TSPc"/>
    <property type="match status" value="1"/>
</dbReference>
<keyword evidence="3" id="KW-1185">Reference proteome</keyword>
<dbReference type="Gene3D" id="3.90.226.10">
    <property type="entry name" value="2-enoyl-CoA Hydratase, Chain A, domain 1"/>
    <property type="match status" value="1"/>
</dbReference>
<gene>
    <name evidence="2" type="ORF">HNR42_001871</name>
</gene>
<evidence type="ECO:0000259" key="1">
    <source>
        <dbReference type="SMART" id="SM00245"/>
    </source>
</evidence>
<dbReference type="Pfam" id="PF03572">
    <property type="entry name" value="Peptidase_S41"/>
    <property type="match status" value="1"/>
</dbReference>
<dbReference type="GO" id="GO:0008236">
    <property type="term" value="F:serine-type peptidase activity"/>
    <property type="evidence" value="ECO:0007669"/>
    <property type="project" value="InterPro"/>
</dbReference>
<name>A0A841HYG6_9DEIO</name>
<reference evidence="2 3" key="1">
    <citation type="submission" date="2020-08" db="EMBL/GenBank/DDBJ databases">
        <title>Genomic Encyclopedia of Type Strains, Phase IV (KMG-IV): sequencing the most valuable type-strain genomes for metagenomic binning, comparative biology and taxonomic classification.</title>
        <authorList>
            <person name="Goeker M."/>
        </authorList>
    </citation>
    <scope>NUCLEOTIDE SEQUENCE [LARGE SCALE GENOMIC DNA]</scope>
    <source>
        <strain evidence="2 3">DSM 21458</strain>
    </source>
</reference>